<dbReference type="AlphaFoldDB" id="J3S669"/>
<proteinExistence type="predicted"/>
<dbReference type="PANTHER" id="PTHR32246">
    <property type="entry name" value="INGRESSION PROTEIN FIC1"/>
    <property type="match status" value="1"/>
</dbReference>
<reference evidence="3" key="1">
    <citation type="submission" date="2011-08" db="EMBL/GenBank/DDBJ databases">
        <authorList>
            <person name="Xu D.-C."/>
            <person name="Zhang C.-L."/>
        </authorList>
    </citation>
    <scope>NUCLEOTIDE SEQUENCE</scope>
</reference>
<dbReference type="InterPro" id="IPR000008">
    <property type="entry name" value="C2_dom"/>
</dbReference>
<dbReference type="EMBL" id="JN606071">
    <property type="protein sequence ID" value="AFK13837.1"/>
    <property type="molecule type" value="Genomic_DNA"/>
</dbReference>
<dbReference type="InterPro" id="IPR044750">
    <property type="entry name" value="C2_SRC2/BAP"/>
</dbReference>
<dbReference type="PROSITE" id="PS50004">
    <property type="entry name" value="C2"/>
    <property type="match status" value="1"/>
</dbReference>
<dbReference type="InterPro" id="IPR035892">
    <property type="entry name" value="C2_domain_sf"/>
</dbReference>
<organism evidence="3">
    <name type="scientific">Beta vulgaris subsp. vulgaris</name>
    <name type="common">Beet</name>
    <dbReference type="NCBI Taxonomy" id="3555"/>
    <lineage>
        <taxon>Eukaryota</taxon>
        <taxon>Viridiplantae</taxon>
        <taxon>Streptophyta</taxon>
        <taxon>Embryophyta</taxon>
        <taxon>Tracheophyta</taxon>
        <taxon>Spermatophyta</taxon>
        <taxon>Magnoliopsida</taxon>
        <taxon>eudicotyledons</taxon>
        <taxon>Gunneridae</taxon>
        <taxon>Pentapetalae</taxon>
        <taxon>Caryophyllales</taxon>
        <taxon>Chenopodiaceae</taxon>
        <taxon>Betoideae</taxon>
        <taxon>Beta</taxon>
    </lineage>
</organism>
<feature type="compositionally biased region" description="Low complexity" evidence="1">
    <location>
        <begin position="147"/>
        <end position="165"/>
    </location>
</feature>
<sequence length="331" mass="36098">MTEPFQLLHINIISARDLAPVSKSMNTYVVGWVNPYRKLTTRVDHKGNNCPEWNDKFVFRVTPKFLNSDSSIVDIEIYSQAWLRDALIGSVRVSIANLIPTGYQNGSTRRSVALQIRRPSGRPQGILNVVVSVLDGTTIDQEPRAPRPAGRGPEPGPSSSMGGSMCNSDVGPSASVVAAAVAKGLYMPTVAARGRGRGGGKGNNDDDGSSILQWEDEESEEGIMTKIERWKMEMQKTSHGGHGHGRGGGNGGRRGDHVVGEGVRHKHNKHRRAKTEGGRLFRCFGKAYGFEFTIVCGANHGNDRNNKNAKKKVHHTTISDDDTNSQSYIII</sequence>
<feature type="region of interest" description="Disordered" evidence="1">
    <location>
        <begin position="191"/>
        <end position="220"/>
    </location>
</feature>
<dbReference type="Pfam" id="PF00168">
    <property type="entry name" value="C2"/>
    <property type="match status" value="1"/>
</dbReference>
<feature type="domain" description="C2" evidence="2">
    <location>
        <begin position="1"/>
        <end position="108"/>
    </location>
</feature>
<dbReference type="CDD" id="cd04051">
    <property type="entry name" value="C2_SRC2_like"/>
    <property type="match status" value="1"/>
</dbReference>
<feature type="region of interest" description="Disordered" evidence="1">
    <location>
        <begin position="137"/>
        <end position="168"/>
    </location>
</feature>
<dbReference type="Gene3D" id="2.60.40.150">
    <property type="entry name" value="C2 domain"/>
    <property type="match status" value="1"/>
</dbReference>
<name>J3S669_BETVV</name>
<evidence type="ECO:0000259" key="2">
    <source>
        <dbReference type="PROSITE" id="PS50004"/>
    </source>
</evidence>
<evidence type="ECO:0000313" key="3">
    <source>
        <dbReference type="EMBL" id="AFK13837.1"/>
    </source>
</evidence>
<dbReference type="SUPFAM" id="SSF49562">
    <property type="entry name" value="C2 domain (Calcium/lipid-binding domain, CaLB)"/>
    <property type="match status" value="1"/>
</dbReference>
<dbReference type="SMART" id="SM00239">
    <property type="entry name" value="C2"/>
    <property type="match status" value="1"/>
</dbReference>
<dbReference type="GO" id="GO:0006952">
    <property type="term" value="P:defense response"/>
    <property type="evidence" value="ECO:0007669"/>
    <property type="project" value="InterPro"/>
</dbReference>
<evidence type="ECO:0000256" key="1">
    <source>
        <dbReference type="SAM" id="MobiDB-lite"/>
    </source>
</evidence>
<dbReference type="PANTHER" id="PTHR32246:SF143">
    <property type="entry name" value="CALCIUM-DEPENDENT LIPID-BINDING (CALB DOMAIN) FAMILY PROTEIN"/>
    <property type="match status" value="1"/>
</dbReference>
<protein>
    <submittedName>
        <fullName evidence="3">C2 domain-containing protein SRC2</fullName>
    </submittedName>
</protein>
<accession>J3S669</accession>